<dbReference type="CDD" id="cd04332">
    <property type="entry name" value="YbaK_like"/>
    <property type="match status" value="1"/>
</dbReference>
<evidence type="ECO:0000259" key="1">
    <source>
        <dbReference type="Pfam" id="PF04073"/>
    </source>
</evidence>
<dbReference type="KEGG" id="cch:Cag_1756"/>
<proteinExistence type="predicted"/>
<dbReference type="InterPro" id="IPR007214">
    <property type="entry name" value="YbaK/aa-tRNA-synth-assoc-dom"/>
</dbReference>
<protein>
    <recommendedName>
        <fullName evidence="1">YbaK/aminoacyl-tRNA synthetase-associated domain-containing protein</fullName>
    </recommendedName>
</protein>
<dbReference type="Pfam" id="PF04073">
    <property type="entry name" value="tRNA_edit"/>
    <property type="match status" value="1"/>
</dbReference>
<dbReference type="EMBL" id="CP000108">
    <property type="protein sequence ID" value="ABB29007.1"/>
    <property type="molecule type" value="Genomic_DNA"/>
</dbReference>
<name>Q3APR8_CHLCH</name>
<gene>
    <name evidence="2" type="ordered locus">Cag_1756</name>
</gene>
<dbReference type="HOGENOM" id="CLU_094875_2_1_10"/>
<dbReference type="Gene3D" id="3.90.960.10">
    <property type="entry name" value="YbaK/aminoacyl-tRNA synthetase-associated domain"/>
    <property type="match status" value="1"/>
</dbReference>
<dbReference type="InterPro" id="IPR036754">
    <property type="entry name" value="YbaK/aa-tRNA-synt-asso_dom_sf"/>
</dbReference>
<dbReference type="GO" id="GO:0002161">
    <property type="term" value="F:aminoacyl-tRNA deacylase activity"/>
    <property type="evidence" value="ECO:0007669"/>
    <property type="project" value="InterPro"/>
</dbReference>
<accession>Q3APR8</accession>
<dbReference type="SUPFAM" id="SSF55826">
    <property type="entry name" value="YbaK/ProRS associated domain"/>
    <property type="match status" value="1"/>
</dbReference>
<evidence type="ECO:0000313" key="2">
    <source>
        <dbReference type="EMBL" id="ABB29007.1"/>
    </source>
</evidence>
<organism evidence="2">
    <name type="scientific">Chlorobium chlorochromatii (strain CaD3)</name>
    <dbReference type="NCBI Taxonomy" id="340177"/>
    <lineage>
        <taxon>Bacteria</taxon>
        <taxon>Pseudomonadati</taxon>
        <taxon>Chlorobiota</taxon>
        <taxon>Chlorobiia</taxon>
        <taxon>Chlorobiales</taxon>
        <taxon>Chlorobiaceae</taxon>
        <taxon>Chlorobium/Pelodictyon group</taxon>
        <taxon>Chlorobium</taxon>
    </lineage>
</organism>
<dbReference type="eggNOG" id="COG2606">
    <property type="taxonomic scope" value="Bacteria"/>
</dbReference>
<reference evidence="2" key="1">
    <citation type="submission" date="2005-08" db="EMBL/GenBank/DDBJ databases">
        <title>Complete sequence of Chlorobium chlorochromatii CaD3.</title>
        <authorList>
            <person name="Copeland A."/>
            <person name="Lucas S."/>
            <person name="Lapidus A."/>
            <person name="Barry K."/>
            <person name="Detter J.C."/>
            <person name="Glavina T."/>
            <person name="Hammon N."/>
            <person name="Israni S."/>
            <person name="Pitluck S."/>
            <person name="Bryant D."/>
            <person name="Schmutz J."/>
            <person name="Larimer F."/>
            <person name="Land M."/>
            <person name="Kyrpides N."/>
            <person name="Ivanova N."/>
            <person name="Richardson P."/>
        </authorList>
    </citation>
    <scope>NUCLEOTIDE SEQUENCE [LARGE SCALE GENOMIC DNA]</scope>
    <source>
        <strain evidence="2">CaD3</strain>
    </source>
</reference>
<dbReference type="AlphaFoldDB" id="Q3APR8"/>
<sequence>MPVRKLRDFLDRHKVHYFVVSHSPAYTAQEIAASAHVPGNELAKTVMVMLDGEFAMAVLPASRLLDLRLLQEVSGATHVALAKEDEFAELFPECEVGAMPPFGNLYGMKVFVSEELEADDDIAFNAGGHRELLILSYKRYKELVQPIVAKLS</sequence>
<dbReference type="OrthoDB" id="9786549at2"/>
<feature type="domain" description="YbaK/aminoacyl-tRNA synthetase-associated" evidence="1">
    <location>
        <begin position="22"/>
        <end position="141"/>
    </location>
</feature>